<feature type="compositionally biased region" description="Basic and acidic residues" evidence="1">
    <location>
        <begin position="13"/>
        <end position="29"/>
    </location>
</feature>
<proteinExistence type="predicted"/>
<feature type="domain" description="HTH APSES-type" evidence="2">
    <location>
        <begin position="109"/>
        <end position="214"/>
    </location>
</feature>
<dbReference type="GO" id="GO:0003677">
    <property type="term" value="F:DNA binding"/>
    <property type="evidence" value="ECO:0007669"/>
    <property type="project" value="InterPro"/>
</dbReference>
<sequence length="471" mass="52852">MAAIRSLLNPVLDDSRLDSNDDNKHDLSTHDGQASAASEEQPSRKEKPLRKKPRMCKDAAVFQPGKIRGECRYPPHEDQDTYLATKHQMFEVHPIGEIATYPRHIPYNSEKKLFLEKTGRECFEVFQYQFKIPGDSTTYTMLWDYNIGLVHNPGKDAGPERGIEGDLPQHYRRSFGYWIPYEAAKAVAATFCWNIRFALTPVFGKDFPDVCLPPGSENFGSMQIDPEIVRRCAAQAQMYRAIENQEASGPSSDIPSPRTPQTPMCHSRVKNILPKPCKTTESTSEYTTDTSREDKHDLSSPSPQIAFTNPWSAVNSPRSPSPKIFFTHPRSPASTIRSESPQGTSRRGRRAAGIPRSYTPLDLLPPPRRPLYPQFTTISAEQQTAERRYPEIGPMPEVSPKSVVRPMDIDQGYDASSDESEDTRADGSMASREKSSRGFTETNAARVLMKLRTQADNVTVGLKSLKRRASA</sequence>
<dbReference type="InterPro" id="IPR003163">
    <property type="entry name" value="Tscrpt_reg_HTH_APSES-type"/>
</dbReference>
<dbReference type="AlphaFoldDB" id="A0A0D2IJJ7"/>
<feature type="compositionally biased region" description="Polar residues" evidence="1">
    <location>
        <begin position="30"/>
        <end position="40"/>
    </location>
</feature>
<feature type="region of interest" description="Disordered" evidence="1">
    <location>
        <begin position="384"/>
        <end position="441"/>
    </location>
</feature>
<dbReference type="EMBL" id="KN847479">
    <property type="protein sequence ID" value="KIX03426.1"/>
    <property type="molecule type" value="Genomic_DNA"/>
</dbReference>
<dbReference type="InterPro" id="IPR036887">
    <property type="entry name" value="HTH_APSES_sf"/>
</dbReference>
<dbReference type="Proteomes" id="UP000053617">
    <property type="component" value="Unassembled WGS sequence"/>
</dbReference>
<name>A0A0D2IJJ7_9EURO</name>
<dbReference type="PANTHER" id="PTHR43828:SF5">
    <property type="entry name" value="TRANSCRIPTIONAL REPRESSOR XBP1"/>
    <property type="match status" value="1"/>
</dbReference>
<feature type="compositionally biased region" description="Polar residues" evidence="1">
    <location>
        <begin position="299"/>
        <end position="318"/>
    </location>
</feature>
<dbReference type="SUPFAM" id="SSF54616">
    <property type="entry name" value="DNA-binding domain of Mlu1-box binding protein MBP1"/>
    <property type="match status" value="1"/>
</dbReference>
<dbReference type="STRING" id="1442369.A0A0D2IJJ7"/>
<protein>
    <recommendedName>
        <fullName evidence="2">HTH APSES-type domain-containing protein</fullName>
    </recommendedName>
</protein>
<accession>A0A0D2IJJ7</accession>
<feature type="region of interest" description="Disordered" evidence="1">
    <location>
        <begin position="1"/>
        <end position="55"/>
    </location>
</feature>
<feature type="compositionally biased region" description="Polar residues" evidence="1">
    <location>
        <begin position="332"/>
        <end position="345"/>
    </location>
</feature>
<dbReference type="RefSeq" id="XP_013270562.1">
    <property type="nucleotide sequence ID" value="XM_013415108.1"/>
</dbReference>
<dbReference type="InterPro" id="IPR051642">
    <property type="entry name" value="SWI6-like"/>
</dbReference>
<feature type="region of interest" description="Disordered" evidence="1">
    <location>
        <begin position="245"/>
        <end position="368"/>
    </location>
</feature>
<dbReference type="GO" id="GO:0000981">
    <property type="term" value="F:DNA-binding transcription factor activity, RNA polymerase II-specific"/>
    <property type="evidence" value="ECO:0007669"/>
    <property type="project" value="UniProtKB-ARBA"/>
</dbReference>
<dbReference type="Gene3D" id="3.10.260.10">
    <property type="entry name" value="Transcription regulator HTH, APSES-type DNA-binding domain"/>
    <property type="match status" value="1"/>
</dbReference>
<evidence type="ECO:0000313" key="4">
    <source>
        <dbReference type="Proteomes" id="UP000053617"/>
    </source>
</evidence>
<dbReference type="HOGENOM" id="CLU_027582_1_0_1"/>
<feature type="compositionally biased region" description="Polar residues" evidence="1">
    <location>
        <begin position="245"/>
        <end position="264"/>
    </location>
</feature>
<dbReference type="PROSITE" id="PS51299">
    <property type="entry name" value="HTH_APSES"/>
    <property type="match status" value="1"/>
</dbReference>
<dbReference type="OrthoDB" id="5562739at2759"/>
<reference evidence="3 4" key="1">
    <citation type="submission" date="2015-01" db="EMBL/GenBank/DDBJ databases">
        <title>The Genome Sequence of Rhinocladiella mackenzie CBS 650.93.</title>
        <authorList>
            <consortium name="The Broad Institute Genomics Platform"/>
            <person name="Cuomo C."/>
            <person name="de Hoog S."/>
            <person name="Gorbushina A."/>
            <person name="Stielow B."/>
            <person name="Teixiera M."/>
            <person name="Abouelleil A."/>
            <person name="Chapman S.B."/>
            <person name="Priest M."/>
            <person name="Young S.K."/>
            <person name="Wortman J."/>
            <person name="Nusbaum C."/>
            <person name="Birren B."/>
        </authorList>
    </citation>
    <scope>NUCLEOTIDE SEQUENCE [LARGE SCALE GENOMIC DNA]</scope>
    <source>
        <strain evidence="3 4">CBS 650.93</strain>
    </source>
</reference>
<dbReference type="GO" id="GO:0030907">
    <property type="term" value="C:MBF transcription complex"/>
    <property type="evidence" value="ECO:0007669"/>
    <property type="project" value="TreeGrafter"/>
</dbReference>
<gene>
    <name evidence="3" type="ORF">Z518_06978</name>
</gene>
<evidence type="ECO:0000256" key="1">
    <source>
        <dbReference type="SAM" id="MobiDB-lite"/>
    </source>
</evidence>
<dbReference type="VEuPathDB" id="FungiDB:Z518_06978"/>
<dbReference type="PANTHER" id="PTHR43828">
    <property type="entry name" value="ASPARAGINASE"/>
    <property type="match status" value="1"/>
</dbReference>
<feature type="compositionally biased region" description="Low complexity" evidence="1">
    <location>
        <begin position="279"/>
        <end position="289"/>
    </location>
</feature>
<keyword evidence="4" id="KW-1185">Reference proteome</keyword>
<evidence type="ECO:0000259" key="2">
    <source>
        <dbReference type="PROSITE" id="PS51299"/>
    </source>
</evidence>
<dbReference type="GeneID" id="25295049"/>
<dbReference type="GO" id="GO:0033309">
    <property type="term" value="C:SBF transcription complex"/>
    <property type="evidence" value="ECO:0007669"/>
    <property type="project" value="TreeGrafter"/>
</dbReference>
<evidence type="ECO:0000313" key="3">
    <source>
        <dbReference type="EMBL" id="KIX03426.1"/>
    </source>
</evidence>
<organism evidence="3 4">
    <name type="scientific">Rhinocladiella mackenziei CBS 650.93</name>
    <dbReference type="NCBI Taxonomy" id="1442369"/>
    <lineage>
        <taxon>Eukaryota</taxon>
        <taxon>Fungi</taxon>
        <taxon>Dikarya</taxon>
        <taxon>Ascomycota</taxon>
        <taxon>Pezizomycotina</taxon>
        <taxon>Eurotiomycetes</taxon>
        <taxon>Chaetothyriomycetidae</taxon>
        <taxon>Chaetothyriales</taxon>
        <taxon>Herpotrichiellaceae</taxon>
        <taxon>Rhinocladiella</taxon>
    </lineage>
</organism>